<evidence type="ECO:0000313" key="2">
    <source>
        <dbReference type="EMBL" id="TFK79036.1"/>
    </source>
</evidence>
<keyword evidence="3" id="KW-1185">Reference proteome</keyword>
<name>A0A5C3NNF5_9APHY</name>
<sequence>MAGLTAEHDQGTAGHEPTEQTPDEPSIRIHAAFTKSQELAEKAADQRPRTFEEMVPEQYRDYRHVFDKQSSERFPDRRPWDHAID</sequence>
<dbReference type="InParanoid" id="A0A5C3NNF5"/>
<reference evidence="2 3" key="1">
    <citation type="journal article" date="2019" name="Nat. Ecol. Evol.">
        <title>Megaphylogeny resolves global patterns of mushroom evolution.</title>
        <authorList>
            <person name="Varga T."/>
            <person name="Krizsan K."/>
            <person name="Foldi C."/>
            <person name="Dima B."/>
            <person name="Sanchez-Garcia M."/>
            <person name="Sanchez-Ramirez S."/>
            <person name="Szollosi G.J."/>
            <person name="Szarkandi J.G."/>
            <person name="Papp V."/>
            <person name="Albert L."/>
            <person name="Andreopoulos W."/>
            <person name="Angelini C."/>
            <person name="Antonin V."/>
            <person name="Barry K.W."/>
            <person name="Bougher N.L."/>
            <person name="Buchanan P."/>
            <person name="Buyck B."/>
            <person name="Bense V."/>
            <person name="Catcheside P."/>
            <person name="Chovatia M."/>
            <person name="Cooper J."/>
            <person name="Damon W."/>
            <person name="Desjardin D."/>
            <person name="Finy P."/>
            <person name="Geml J."/>
            <person name="Haridas S."/>
            <person name="Hughes K."/>
            <person name="Justo A."/>
            <person name="Karasinski D."/>
            <person name="Kautmanova I."/>
            <person name="Kiss B."/>
            <person name="Kocsube S."/>
            <person name="Kotiranta H."/>
            <person name="LaButti K.M."/>
            <person name="Lechner B.E."/>
            <person name="Liimatainen K."/>
            <person name="Lipzen A."/>
            <person name="Lukacs Z."/>
            <person name="Mihaltcheva S."/>
            <person name="Morgado L.N."/>
            <person name="Niskanen T."/>
            <person name="Noordeloos M.E."/>
            <person name="Ohm R.A."/>
            <person name="Ortiz-Santana B."/>
            <person name="Ovrebo C."/>
            <person name="Racz N."/>
            <person name="Riley R."/>
            <person name="Savchenko A."/>
            <person name="Shiryaev A."/>
            <person name="Soop K."/>
            <person name="Spirin V."/>
            <person name="Szebenyi C."/>
            <person name="Tomsovsky M."/>
            <person name="Tulloss R.E."/>
            <person name="Uehling J."/>
            <person name="Grigoriev I.V."/>
            <person name="Vagvolgyi C."/>
            <person name="Papp T."/>
            <person name="Martin F.M."/>
            <person name="Miettinen O."/>
            <person name="Hibbett D.S."/>
            <person name="Nagy L.G."/>
        </authorList>
    </citation>
    <scope>NUCLEOTIDE SEQUENCE [LARGE SCALE GENOMIC DNA]</scope>
    <source>
        <strain evidence="2 3">HHB13444</strain>
    </source>
</reference>
<gene>
    <name evidence="2" type="ORF">K466DRAFT_506292</name>
</gene>
<feature type="region of interest" description="Disordered" evidence="1">
    <location>
        <begin position="1"/>
        <end position="27"/>
    </location>
</feature>
<organism evidence="2 3">
    <name type="scientific">Polyporus arcularius HHB13444</name>
    <dbReference type="NCBI Taxonomy" id="1314778"/>
    <lineage>
        <taxon>Eukaryota</taxon>
        <taxon>Fungi</taxon>
        <taxon>Dikarya</taxon>
        <taxon>Basidiomycota</taxon>
        <taxon>Agaricomycotina</taxon>
        <taxon>Agaricomycetes</taxon>
        <taxon>Polyporales</taxon>
        <taxon>Polyporaceae</taxon>
        <taxon>Polyporus</taxon>
    </lineage>
</organism>
<dbReference type="AlphaFoldDB" id="A0A5C3NNF5"/>
<dbReference type="Proteomes" id="UP000308197">
    <property type="component" value="Unassembled WGS sequence"/>
</dbReference>
<proteinExistence type="predicted"/>
<feature type="non-terminal residue" evidence="2">
    <location>
        <position position="85"/>
    </location>
</feature>
<accession>A0A5C3NNF5</accession>
<evidence type="ECO:0000313" key="3">
    <source>
        <dbReference type="Proteomes" id="UP000308197"/>
    </source>
</evidence>
<protein>
    <submittedName>
        <fullName evidence="2">Uncharacterized protein</fullName>
    </submittedName>
</protein>
<dbReference type="STRING" id="1314778.A0A5C3NNF5"/>
<feature type="region of interest" description="Disordered" evidence="1">
    <location>
        <begin position="62"/>
        <end position="85"/>
    </location>
</feature>
<feature type="compositionally biased region" description="Basic and acidic residues" evidence="1">
    <location>
        <begin position="1"/>
        <end position="10"/>
    </location>
</feature>
<evidence type="ECO:0000256" key="1">
    <source>
        <dbReference type="SAM" id="MobiDB-lite"/>
    </source>
</evidence>
<dbReference type="EMBL" id="ML212199">
    <property type="protein sequence ID" value="TFK79036.1"/>
    <property type="molecule type" value="Genomic_DNA"/>
</dbReference>